<evidence type="ECO:0000313" key="4">
    <source>
        <dbReference type="EMBL" id="OQS07885.1"/>
    </source>
</evidence>
<gene>
    <name evidence="4" type="ORF">THRCLA_00119</name>
</gene>
<evidence type="ECO:0000313" key="3">
    <source>
        <dbReference type="EMBL" id="AIG55379.1"/>
    </source>
</evidence>
<dbReference type="Proteomes" id="UP000243217">
    <property type="component" value="Unassembled WGS sequence"/>
</dbReference>
<keyword evidence="5" id="KW-1185">Reference proteome</keyword>
<name>A0A0A7CLR9_9STRA</name>
<reference evidence="3 5" key="1">
    <citation type="journal article" date="2014" name="Genome Biol. Evol.">
        <title>The secreted proteins of Achlya hypogyna and Thraustotheca clavata identify the ancestral oomycete secretome and reveal gene acquisitions by horizontal gene transfer.</title>
        <authorList>
            <person name="Misner I."/>
            <person name="Blouin N."/>
            <person name="Leonard G."/>
            <person name="Richards T.A."/>
            <person name="Lane C.E."/>
        </authorList>
    </citation>
    <scope>NUCLEOTIDE SEQUENCE</scope>
    <source>
        <strain evidence="3 5">ATCC 34112</strain>
    </source>
</reference>
<accession>A0A0A7CLR9</accession>
<evidence type="ECO:0000313" key="5">
    <source>
        <dbReference type="Proteomes" id="UP000243217"/>
    </source>
</evidence>
<feature type="signal peptide" evidence="2">
    <location>
        <begin position="1"/>
        <end position="17"/>
    </location>
</feature>
<dbReference type="EMBL" id="KM037918">
    <property type="protein sequence ID" value="AIG55379.1"/>
    <property type="molecule type" value="Genomic_DNA"/>
</dbReference>
<protein>
    <submittedName>
        <fullName evidence="3">Secreted protein</fullName>
    </submittedName>
</protein>
<feature type="region of interest" description="Disordered" evidence="1">
    <location>
        <begin position="119"/>
        <end position="153"/>
    </location>
</feature>
<sequence length="182" mass="19674">MKAVFMILALIAGITHGECVSECQSQGGRLLESVCGGYRDRLPRPALYNNCVEAHRLGTREACSAYCNQDVNADSHLIEMQSTVCEKYRTIRPKESQSICANAFRTAIDSAKGFVANGGEEYESTSSSSQATSVPAPSTPKTDKKPEIKIKDVKVDAKPKSMLEAAREEALAAAQASRTIEL</sequence>
<keyword evidence="2" id="KW-0732">Signal</keyword>
<dbReference type="AlphaFoldDB" id="A0A0A7CLR9"/>
<dbReference type="OrthoDB" id="68584at2759"/>
<feature type="compositionally biased region" description="Low complexity" evidence="1">
    <location>
        <begin position="124"/>
        <end position="140"/>
    </location>
</feature>
<feature type="chain" id="PRO_5002037992" evidence="2">
    <location>
        <begin position="18"/>
        <end position="182"/>
    </location>
</feature>
<organism evidence="3">
    <name type="scientific">Thraustotheca clavata</name>
    <dbReference type="NCBI Taxonomy" id="74557"/>
    <lineage>
        <taxon>Eukaryota</taxon>
        <taxon>Sar</taxon>
        <taxon>Stramenopiles</taxon>
        <taxon>Oomycota</taxon>
        <taxon>Saprolegniomycetes</taxon>
        <taxon>Saprolegniales</taxon>
        <taxon>Achlyaceae</taxon>
        <taxon>Thraustotheca</taxon>
    </lineage>
</organism>
<evidence type="ECO:0000256" key="1">
    <source>
        <dbReference type="SAM" id="MobiDB-lite"/>
    </source>
</evidence>
<feature type="compositionally biased region" description="Basic and acidic residues" evidence="1">
    <location>
        <begin position="141"/>
        <end position="153"/>
    </location>
</feature>
<dbReference type="EMBL" id="JNBS01000043">
    <property type="protein sequence ID" value="OQS07885.1"/>
    <property type="molecule type" value="Genomic_DNA"/>
</dbReference>
<evidence type="ECO:0000256" key="2">
    <source>
        <dbReference type="SAM" id="SignalP"/>
    </source>
</evidence>
<proteinExistence type="predicted"/>